<feature type="transmembrane region" description="Helical" evidence="1">
    <location>
        <begin position="148"/>
        <end position="169"/>
    </location>
</feature>
<feature type="transmembrane region" description="Helical" evidence="1">
    <location>
        <begin position="40"/>
        <end position="63"/>
    </location>
</feature>
<feature type="transmembrane region" description="Helical" evidence="1">
    <location>
        <begin position="123"/>
        <end position="142"/>
    </location>
</feature>
<dbReference type="AlphaFoldDB" id="A0A2D1U5F9"/>
<dbReference type="KEGG" id="pgs:CPT03_10285"/>
<sequence length="199" mass="23432">MQEFDHIQSLWQSHSVEVKISSEEMLAQAKKEVSGIKTRSLLNIFGMIISFAALVALLILYPFTSWTTQAGLTIIIIAIAVSTIILYKDYKIISRNDFTQHPNEFLLQLKIYQLNKFSIYNKLYWFYAAAICLGFILYFYEMLNNLDLWFQIGITTFTVFWMALCATFLRKAYLKREKERLDLLIEKFERISSQFKEQV</sequence>
<name>A0A2D1U5F9_9SPHI</name>
<accession>A0A2D1U5F9</accession>
<dbReference type="OrthoDB" id="794917at2"/>
<organism evidence="2 3">
    <name type="scientific">Pedobacter ginsengisoli</name>
    <dbReference type="NCBI Taxonomy" id="363852"/>
    <lineage>
        <taxon>Bacteria</taxon>
        <taxon>Pseudomonadati</taxon>
        <taxon>Bacteroidota</taxon>
        <taxon>Sphingobacteriia</taxon>
        <taxon>Sphingobacteriales</taxon>
        <taxon>Sphingobacteriaceae</taxon>
        <taxon>Pedobacter</taxon>
    </lineage>
</organism>
<feature type="transmembrane region" description="Helical" evidence="1">
    <location>
        <begin position="69"/>
        <end position="87"/>
    </location>
</feature>
<keyword evidence="1" id="KW-0812">Transmembrane</keyword>
<proteinExistence type="predicted"/>
<dbReference type="RefSeq" id="WP_099438771.1">
    <property type="nucleotide sequence ID" value="NZ_CP024091.1"/>
</dbReference>
<keyword evidence="3" id="KW-1185">Reference proteome</keyword>
<evidence type="ECO:0000256" key="1">
    <source>
        <dbReference type="SAM" id="Phobius"/>
    </source>
</evidence>
<dbReference type="EMBL" id="CP024091">
    <property type="protein sequence ID" value="ATP56837.1"/>
    <property type="molecule type" value="Genomic_DNA"/>
</dbReference>
<evidence type="ECO:0000313" key="2">
    <source>
        <dbReference type="EMBL" id="ATP56837.1"/>
    </source>
</evidence>
<keyword evidence="1" id="KW-1133">Transmembrane helix</keyword>
<dbReference type="Proteomes" id="UP000223749">
    <property type="component" value="Chromosome"/>
</dbReference>
<reference evidence="2 3" key="1">
    <citation type="submission" date="2017-10" db="EMBL/GenBank/DDBJ databases">
        <title>Whole genome of Pedobacter ginsengisoli T01R-27 isolated from tomato rhizosphere.</title>
        <authorList>
            <person name="Weon H.-Y."/>
            <person name="Lee S.A."/>
            <person name="Sang M.K."/>
            <person name="Song J."/>
        </authorList>
    </citation>
    <scope>NUCLEOTIDE SEQUENCE [LARGE SCALE GENOMIC DNA]</scope>
    <source>
        <strain evidence="2 3">T01R-27</strain>
    </source>
</reference>
<gene>
    <name evidence="2" type="ORF">CPT03_10285</name>
</gene>
<protein>
    <submittedName>
        <fullName evidence="2">Uncharacterized protein</fullName>
    </submittedName>
</protein>
<evidence type="ECO:0000313" key="3">
    <source>
        <dbReference type="Proteomes" id="UP000223749"/>
    </source>
</evidence>
<keyword evidence="1" id="KW-0472">Membrane</keyword>